<name>A0A563VRM5_9CYAN</name>
<dbReference type="Proteomes" id="UP000320055">
    <property type="component" value="Unassembled WGS sequence"/>
</dbReference>
<sequence>MIFEQFSLHTLRDREYSDFRNRIRTNILFGVFEDWRLL</sequence>
<keyword evidence="2" id="KW-1185">Reference proteome</keyword>
<protein>
    <submittedName>
        <fullName evidence="1">Uncharacterized protein</fullName>
    </submittedName>
</protein>
<accession>A0A563VRM5</accession>
<proteinExistence type="predicted"/>
<evidence type="ECO:0000313" key="2">
    <source>
        <dbReference type="Proteomes" id="UP000320055"/>
    </source>
</evidence>
<dbReference type="AlphaFoldDB" id="A0A563VRM5"/>
<organism evidence="1 2">
    <name type="scientific">Hyella patelloides LEGE 07179</name>
    <dbReference type="NCBI Taxonomy" id="945734"/>
    <lineage>
        <taxon>Bacteria</taxon>
        <taxon>Bacillati</taxon>
        <taxon>Cyanobacteriota</taxon>
        <taxon>Cyanophyceae</taxon>
        <taxon>Pleurocapsales</taxon>
        <taxon>Hyellaceae</taxon>
        <taxon>Hyella</taxon>
    </lineage>
</organism>
<gene>
    <name evidence="1" type="ORF">H1P_2400012</name>
</gene>
<evidence type="ECO:0000313" key="1">
    <source>
        <dbReference type="EMBL" id="VEP14110.1"/>
    </source>
</evidence>
<reference evidence="1 2" key="1">
    <citation type="submission" date="2019-01" db="EMBL/GenBank/DDBJ databases">
        <authorList>
            <person name="Brito A."/>
        </authorList>
    </citation>
    <scope>NUCLEOTIDE SEQUENCE [LARGE SCALE GENOMIC DNA]</scope>
    <source>
        <strain evidence="1">1</strain>
    </source>
</reference>
<dbReference type="EMBL" id="CAACVJ010000158">
    <property type="protein sequence ID" value="VEP14110.1"/>
    <property type="molecule type" value="Genomic_DNA"/>
</dbReference>